<dbReference type="NCBIfam" id="TIGR00023">
    <property type="entry name" value="glycerol-3-phosphate 1-O-acyltransferase PlsY"/>
    <property type="match status" value="1"/>
</dbReference>
<name>A0A7C4ZR56_9DEIN</name>
<keyword evidence="3 10" id="KW-0808">Transferase</keyword>
<keyword evidence="4 10" id="KW-0812">Transmembrane</keyword>
<dbReference type="UniPathway" id="UPA00085"/>
<feature type="transmembrane region" description="Helical" evidence="10">
    <location>
        <begin position="154"/>
        <end position="179"/>
    </location>
</feature>
<dbReference type="PANTHER" id="PTHR30309">
    <property type="entry name" value="INNER MEMBRANE PROTEIN YGIH"/>
    <property type="match status" value="1"/>
</dbReference>
<keyword evidence="5 10" id="KW-1133">Transmembrane helix</keyword>
<feature type="transmembrane region" description="Helical" evidence="10">
    <location>
        <begin position="6"/>
        <end position="31"/>
    </location>
</feature>
<accession>A0A7C4ZR56</accession>
<evidence type="ECO:0000256" key="6">
    <source>
        <dbReference type="ARBA" id="ARBA00023098"/>
    </source>
</evidence>
<evidence type="ECO:0000256" key="7">
    <source>
        <dbReference type="ARBA" id="ARBA00023136"/>
    </source>
</evidence>
<evidence type="ECO:0000256" key="5">
    <source>
        <dbReference type="ARBA" id="ARBA00022989"/>
    </source>
</evidence>
<reference evidence="11" key="1">
    <citation type="journal article" date="2020" name="mSystems">
        <title>Genome- and Community-Level Interaction Insights into Carbon Utilization and Element Cycling Functions of Hydrothermarchaeota in Hydrothermal Sediment.</title>
        <authorList>
            <person name="Zhou Z."/>
            <person name="Liu Y."/>
            <person name="Xu W."/>
            <person name="Pan J."/>
            <person name="Luo Z.H."/>
            <person name="Li M."/>
        </authorList>
    </citation>
    <scope>NUCLEOTIDE SEQUENCE [LARGE SCALE GENOMIC DNA]</scope>
    <source>
        <strain evidence="11">HyVt-570</strain>
    </source>
</reference>
<comment type="similarity">
    <text evidence="10">Belongs to the PlsY family.</text>
</comment>
<dbReference type="Proteomes" id="UP000885759">
    <property type="component" value="Unassembled WGS sequence"/>
</dbReference>
<feature type="transmembrane region" description="Helical" evidence="10">
    <location>
        <begin position="82"/>
        <end position="104"/>
    </location>
</feature>
<dbReference type="EC" id="2.3.1.275" evidence="10"/>
<dbReference type="Pfam" id="PF02660">
    <property type="entry name" value="G3P_acyltransf"/>
    <property type="match status" value="1"/>
</dbReference>
<dbReference type="InterPro" id="IPR003811">
    <property type="entry name" value="G3P_acylTferase_PlsY"/>
</dbReference>
<comment type="function">
    <text evidence="10">Catalyzes the transfer of an acyl group from acyl-phosphate (acyl-PO(4)) to glycerol-3-phosphate (G3P) to form lysophosphatidic acid (LPA). This enzyme utilizes acyl-phosphate as fatty acyl donor, but not acyl-CoA or acyl-ACP.</text>
</comment>
<keyword evidence="2 10" id="KW-0444">Lipid biosynthesis</keyword>
<organism evidence="11">
    <name type="scientific">Oceanithermus profundus</name>
    <dbReference type="NCBI Taxonomy" id="187137"/>
    <lineage>
        <taxon>Bacteria</taxon>
        <taxon>Thermotogati</taxon>
        <taxon>Deinococcota</taxon>
        <taxon>Deinococci</taxon>
        <taxon>Thermales</taxon>
        <taxon>Thermaceae</taxon>
        <taxon>Oceanithermus</taxon>
    </lineage>
</organism>
<keyword evidence="11" id="KW-0012">Acyltransferase</keyword>
<dbReference type="GO" id="GO:0005886">
    <property type="term" value="C:plasma membrane"/>
    <property type="evidence" value="ECO:0007669"/>
    <property type="project" value="UniProtKB-SubCell"/>
</dbReference>
<keyword evidence="9 10" id="KW-1208">Phospholipid metabolism</keyword>
<evidence type="ECO:0000256" key="10">
    <source>
        <dbReference type="HAMAP-Rule" id="MF_01043"/>
    </source>
</evidence>
<dbReference type="PANTHER" id="PTHR30309:SF0">
    <property type="entry name" value="GLYCEROL-3-PHOSPHATE ACYLTRANSFERASE-RELATED"/>
    <property type="match status" value="1"/>
</dbReference>
<comment type="subcellular location">
    <subcellularLocation>
        <location evidence="10">Cell membrane</location>
        <topology evidence="10">Multi-pass membrane protein</topology>
    </subcellularLocation>
</comment>
<dbReference type="SMART" id="SM01207">
    <property type="entry name" value="G3P_acyltransf"/>
    <property type="match status" value="1"/>
</dbReference>
<evidence type="ECO:0000256" key="8">
    <source>
        <dbReference type="ARBA" id="ARBA00023209"/>
    </source>
</evidence>
<keyword evidence="6 10" id="KW-0443">Lipid metabolism</keyword>
<comment type="subunit">
    <text evidence="10">Probably interacts with PlsX.</text>
</comment>
<comment type="caution">
    <text evidence="11">The sequence shown here is derived from an EMBL/GenBank/DDBJ whole genome shotgun (WGS) entry which is preliminary data.</text>
</comment>
<proteinExistence type="inferred from homology"/>
<evidence type="ECO:0000313" key="11">
    <source>
        <dbReference type="EMBL" id="HGY09220.1"/>
    </source>
</evidence>
<dbReference type="GO" id="GO:0008654">
    <property type="term" value="P:phospholipid biosynthetic process"/>
    <property type="evidence" value="ECO:0007669"/>
    <property type="project" value="UniProtKB-UniRule"/>
</dbReference>
<evidence type="ECO:0000256" key="9">
    <source>
        <dbReference type="ARBA" id="ARBA00023264"/>
    </source>
</evidence>
<protein>
    <recommendedName>
        <fullName evidence="10">Glycerol-3-phosphate acyltransferase</fullName>
    </recommendedName>
    <alternativeName>
        <fullName evidence="10">Acyl-PO4 G3P acyltransferase</fullName>
    </alternativeName>
    <alternativeName>
        <fullName evidence="10">Acyl-phosphate--glycerol-3-phosphate acyltransferase</fullName>
    </alternativeName>
    <alternativeName>
        <fullName evidence="10">G3P acyltransferase</fullName>
        <shortName evidence="10">GPAT</shortName>
        <ecNumber evidence="10">2.3.1.275</ecNumber>
    </alternativeName>
    <alternativeName>
        <fullName evidence="10">Lysophosphatidic acid synthase</fullName>
        <shortName evidence="10">LPA synthase</shortName>
    </alternativeName>
</protein>
<keyword evidence="7 10" id="KW-0472">Membrane</keyword>
<comment type="pathway">
    <text evidence="10">Lipid metabolism; phospholipid metabolism.</text>
</comment>
<evidence type="ECO:0000256" key="4">
    <source>
        <dbReference type="ARBA" id="ARBA00022692"/>
    </source>
</evidence>
<sequence>MRGVSVYALVTLVLAYLFGSVPAGVLIARLYGVNIREVGSGNIGATNVLRTLGWGPAIVVFLFDMFKGGLAVWIARALGVDGWLLGGVALAAVLGHNYSVFLGFSGGKGVATSFGTVLFLDPEVALFAVAVAAVVIVITRYVSAGSLTGTFTGWIYAAFTGRPTWELVALALLVALVFWTHRENLMRLQQGRERRMGEKVDKRPRYP</sequence>
<evidence type="ECO:0000256" key="1">
    <source>
        <dbReference type="ARBA" id="ARBA00022475"/>
    </source>
</evidence>
<dbReference type="AlphaFoldDB" id="A0A7C4ZR56"/>
<feature type="transmembrane region" description="Helical" evidence="10">
    <location>
        <begin position="52"/>
        <end position="76"/>
    </location>
</feature>
<evidence type="ECO:0000256" key="3">
    <source>
        <dbReference type="ARBA" id="ARBA00022679"/>
    </source>
</evidence>
<comment type="catalytic activity">
    <reaction evidence="10">
        <text>an acyl phosphate + sn-glycerol 3-phosphate = a 1-acyl-sn-glycero-3-phosphate + phosphate</text>
        <dbReference type="Rhea" id="RHEA:34075"/>
        <dbReference type="ChEBI" id="CHEBI:43474"/>
        <dbReference type="ChEBI" id="CHEBI:57597"/>
        <dbReference type="ChEBI" id="CHEBI:57970"/>
        <dbReference type="ChEBI" id="CHEBI:59918"/>
        <dbReference type="EC" id="2.3.1.275"/>
    </reaction>
</comment>
<gene>
    <name evidence="10" type="primary">plsY</name>
    <name evidence="11" type="ORF">ENK37_04075</name>
</gene>
<evidence type="ECO:0000256" key="2">
    <source>
        <dbReference type="ARBA" id="ARBA00022516"/>
    </source>
</evidence>
<dbReference type="EMBL" id="DRPZ01000111">
    <property type="protein sequence ID" value="HGY09220.1"/>
    <property type="molecule type" value="Genomic_DNA"/>
</dbReference>
<dbReference type="GO" id="GO:0043772">
    <property type="term" value="F:acyl-phosphate glycerol-3-phosphate acyltransferase activity"/>
    <property type="evidence" value="ECO:0007669"/>
    <property type="project" value="UniProtKB-UniRule"/>
</dbReference>
<keyword evidence="1 10" id="KW-1003">Cell membrane</keyword>
<feature type="transmembrane region" description="Helical" evidence="10">
    <location>
        <begin position="124"/>
        <end position="142"/>
    </location>
</feature>
<dbReference type="HAMAP" id="MF_01043">
    <property type="entry name" value="PlsY"/>
    <property type="match status" value="1"/>
</dbReference>
<keyword evidence="8 10" id="KW-0594">Phospholipid biosynthesis</keyword>